<dbReference type="Proteomes" id="UP001237780">
    <property type="component" value="Unassembled WGS sequence"/>
</dbReference>
<proteinExistence type="predicted"/>
<keyword evidence="2" id="KW-1185">Reference proteome</keyword>
<evidence type="ECO:0008006" key="3">
    <source>
        <dbReference type="Google" id="ProtNLM"/>
    </source>
</evidence>
<protein>
    <recommendedName>
        <fullName evidence="3">Lipoprotein</fullName>
    </recommendedName>
</protein>
<reference evidence="1 2" key="1">
    <citation type="submission" date="2023-07" db="EMBL/GenBank/DDBJ databases">
        <title>Comparative genomics of wheat-associated soil bacteria to identify genetic determinants of phenazine resistance.</title>
        <authorList>
            <person name="Mouncey N."/>
        </authorList>
    </citation>
    <scope>NUCLEOTIDE SEQUENCE [LARGE SCALE GENOMIC DNA]</scope>
    <source>
        <strain evidence="1 2">W4I11</strain>
    </source>
</reference>
<name>A0ABU0SCU1_9HYPH</name>
<accession>A0ABU0SCU1</accession>
<gene>
    <name evidence="1" type="ORF">QFZ34_003759</name>
</gene>
<sequence length="87" mass="9966">MRLLIGSALLAAFVITGCTTMTPEERRAIDSQTCSSYGFKRGGDGFASCLLNLELDRRAASRAQFDEMRFNNPPIIFYGNRYHRRWR</sequence>
<dbReference type="EMBL" id="JAUSZT010000003">
    <property type="protein sequence ID" value="MDQ0998577.1"/>
    <property type="molecule type" value="Genomic_DNA"/>
</dbReference>
<comment type="caution">
    <text evidence="1">The sequence shown here is derived from an EMBL/GenBank/DDBJ whole genome shotgun (WGS) entry which is preliminary data.</text>
</comment>
<evidence type="ECO:0000313" key="1">
    <source>
        <dbReference type="EMBL" id="MDQ0998577.1"/>
    </source>
</evidence>
<evidence type="ECO:0000313" key="2">
    <source>
        <dbReference type="Proteomes" id="UP001237780"/>
    </source>
</evidence>
<dbReference type="RefSeq" id="WP_115051897.1">
    <property type="nucleotide sequence ID" value="NZ_JAUSZT010000003.1"/>
</dbReference>
<organism evidence="1 2">
    <name type="scientific">Phyllobacterium ifriqiyense</name>
    <dbReference type="NCBI Taxonomy" id="314238"/>
    <lineage>
        <taxon>Bacteria</taxon>
        <taxon>Pseudomonadati</taxon>
        <taxon>Pseudomonadota</taxon>
        <taxon>Alphaproteobacteria</taxon>
        <taxon>Hyphomicrobiales</taxon>
        <taxon>Phyllobacteriaceae</taxon>
        <taxon>Phyllobacterium</taxon>
    </lineage>
</organism>
<dbReference type="PROSITE" id="PS51257">
    <property type="entry name" value="PROKAR_LIPOPROTEIN"/>
    <property type="match status" value="1"/>
</dbReference>